<dbReference type="InterPro" id="IPR012338">
    <property type="entry name" value="Beta-lactam/transpept-like"/>
</dbReference>
<dbReference type="InterPro" id="IPR036950">
    <property type="entry name" value="PBP_transglycosylase"/>
</dbReference>
<dbReference type="GO" id="GO:0009002">
    <property type="term" value="F:serine-type D-Ala-D-Ala carboxypeptidase activity"/>
    <property type="evidence" value="ECO:0007669"/>
    <property type="project" value="UniProtKB-EC"/>
</dbReference>
<dbReference type="Gene3D" id="3.40.710.10">
    <property type="entry name" value="DD-peptidase/beta-lactamase superfamily"/>
    <property type="match status" value="1"/>
</dbReference>
<dbReference type="PANTHER" id="PTHR32282:SF34">
    <property type="entry name" value="PENICILLIN-BINDING PROTEIN 1A"/>
    <property type="match status" value="1"/>
</dbReference>
<comment type="similarity">
    <text evidence="1">In the C-terminal section; belongs to the transpeptidase family.</text>
</comment>
<keyword evidence="6" id="KW-0808">Transferase</keyword>
<keyword evidence="8" id="KW-0133">Cell shape</keyword>
<evidence type="ECO:0000313" key="17">
    <source>
        <dbReference type="EMBL" id="AXE40001.1"/>
    </source>
</evidence>
<feature type="compositionally biased region" description="Low complexity" evidence="14">
    <location>
        <begin position="714"/>
        <end position="732"/>
    </location>
</feature>
<dbReference type="GO" id="GO:0008955">
    <property type="term" value="F:peptidoglycan glycosyltransferase activity"/>
    <property type="evidence" value="ECO:0007669"/>
    <property type="project" value="UniProtKB-EC"/>
</dbReference>
<dbReference type="GO" id="GO:0009252">
    <property type="term" value="P:peptidoglycan biosynthetic process"/>
    <property type="evidence" value="ECO:0007669"/>
    <property type="project" value="UniProtKB-KW"/>
</dbReference>
<evidence type="ECO:0000256" key="6">
    <source>
        <dbReference type="ARBA" id="ARBA00022679"/>
    </source>
</evidence>
<keyword evidence="4" id="KW-0645">Protease</keyword>
<keyword evidence="3" id="KW-0121">Carboxypeptidase</keyword>
<keyword evidence="10" id="KW-0511">Multifunctional enzyme</keyword>
<evidence type="ECO:0000256" key="13">
    <source>
        <dbReference type="ARBA" id="ARBA00049902"/>
    </source>
</evidence>
<evidence type="ECO:0000256" key="2">
    <source>
        <dbReference type="ARBA" id="ARBA00007739"/>
    </source>
</evidence>
<keyword evidence="11" id="KW-0961">Cell wall biogenesis/degradation</keyword>
<evidence type="ECO:0000256" key="4">
    <source>
        <dbReference type="ARBA" id="ARBA00022670"/>
    </source>
</evidence>
<dbReference type="InterPro" id="IPR023346">
    <property type="entry name" value="Lysozyme-like_dom_sf"/>
</dbReference>
<name>A0A344UXK3_9ACTN</name>
<evidence type="ECO:0000256" key="3">
    <source>
        <dbReference type="ARBA" id="ARBA00022645"/>
    </source>
</evidence>
<protein>
    <submittedName>
        <fullName evidence="17">Penicillin-binding protein 1A</fullName>
    </submittedName>
</protein>
<dbReference type="Gene3D" id="1.10.3810.10">
    <property type="entry name" value="Biosynthetic peptidoglycan transglycosylase-like"/>
    <property type="match status" value="1"/>
</dbReference>
<dbReference type="GO" id="GO:0030288">
    <property type="term" value="C:outer membrane-bounded periplasmic space"/>
    <property type="evidence" value="ECO:0007669"/>
    <property type="project" value="TreeGrafter"/>
</dbReference>
<dbReference type="GO" id="GO:0008360">
    <property type="term" value="P:regulation of cell shape"/>
    <property type="evidence" value="ECO:0007669"/>
    <property type="project" value="UniProtKB-KW"/>
</dbReference>
<feature type="region of interest" description="Disordered" evidence="14">
    <location>
        <begin position="634"/>
        <end position="732"/>
    </location>
</feature>
<dbReference type="Proteomes" id="UP000251995">
    <property type="component" value="Chromosome"/>
</dbReference>
<gene>
    <name evidence="17" type="primary">ponA1_2</name>
    <name evidence="17" type="ORF">JS278_02866</name>
</gene>
<dbReference type="Pfam" id="PF00905">
    <property type="entry name" value="Transpeptidase"/>
    <property type="match status" value="1"/>
</dbReference>
<keyword evidence="7" id="KW-0378">Hydrolase</keyword>
<feature type="domain" description="Glycosyl transferase family 51" evidence="16">
    <location>
        <begin position="59"/>
        <end position="232"/>
    </location>
</feature>
<dbReference type="InterPro" id="IPR001460">
    <property type="entry name" value="PCN-bd_Tpept"/>
</dbReference>
<evidence type="ECO:0000259" key="15">
    <source>
        <dbReference type="Pfam" id="PF00905"/>
    </source>
</evidence>
<comment type="catalytic activity">
    <reaction evidence="13">
        <text>[GlcNAc-(1-&gt;4)-Mur2Ac(oyl-L-Ala-gamma-D-Glu-L-Lys-D-Ala-D-Ala)](n)-di-trans,octa-cis-undecaprenyl diphosphate + beta-D-GlcNAc-(1-&gt;4)-Mur2Ac(oyl-L-Ala-gamma-D-Glu-L-Lys-D-Ala-D-Ala)-di-trans,octa-cis-undecaprenyl diphosphate = [GlcNAc-(1-&gt;4)-Mur2Ac(oyl-L-Ala-gamma-D-Glu-L-Lys-D-Ala-D-Ala)](n+1)-di-trans,octa-cis-undecaprenyl diphosphate + di-trans,octa-cis-undecaprenyl diphosphate + H(+)</text>
        <dbReference type="Rhea" id="RHEA:23708"/>
        <dbReference type="Rhea" id="RHEA-COMP:9602"/>
        <dbReference type="Rhea" id="RHEA-COMP:9603"/>
        <dbReference type="ChEBI" id="CHEBI:15378"/>
        <dbReference type="ChEBI" id="CHEBI:58405"/>
        <dbReference type="ChEBI" id="CHEBI:60033"/>
        <dbReference type="ChEBI" id="CHEBI:78435"/>
        <dbReference type="EC" id="2.4.99.28"/>
    </reaction>
</comment>
<keyword evidence="18" id="KW-1185">Reference proteome</keyword>
<evidence type="ECO:0000256" key="8">
    <source>
        <dbReference type="ARBA" id="ARBA00022960"/>
    </source>
</evidence>
<evidence type="ECO:0000256" key="11">
    <source>
        <dbReference type="ARBA" id="ARBA00023316"/>
    </source>
</evidence>
<dbReference type="FunFam" id="1.10.3810.10:FF:000001">
    <property type="entry name" value="Penicillin-binding protein 1A"/>
    <property type="match status" value="1"/>
</dbReference>
<organism evidence="17 18">
    <name type="scientific">Acidipropionibacterium virtanenii</name>
    <dbReference type="NCBI Taxonomy" id="2057246"/>
    <lineage>
        <taxon>Bacteria</taxon>
        <taxon>Bacillati</taxon>
        <taxon>Actinomycetota</taxon>
        <taxon>Actinomycetes</taxon>
        <taxon>Propionibacteriales</taxon>
        <taxon>Propionibacteriaceae</taxon>
        <taxon>Acidipropionibacterium</taxon>
    </lineage>
</organism>
<evidence type="ECO:0000256" key="12">
    <source>
        <dbReference type="ARBA" id="ARBA00034000"/>
    </source>
</evidence>
<dbReference type="Pfam" id="PF00912">
    <property type="entry name" value="Transgly"/>
    <property type="match status" value="1"/>
</dbReference>
<dbReference type="KEGG" id="acij:JS278_02866"/>
<keyword evidence="9" id="KW-0573">Peptidoglycan synthesis</keyword>
<feature type="compositionally biased region" description="Low complexity" evidence="14">
    <location>
        <begin position="647"/>
        <end position="703"/>
    </location>
</feature>
<dbReference type="PANTHER" id="PTHR32282">
    <property type="entry name" value="BINDING PROTEIN TRANSPEPTIDASE, PUTATIVE-RELATED"/>
    <property type="match status" value="1"/>
</dbReference>
<evidence type="ECO:0000313" key="18">
    <source>
        <dbReference type="Proteomes" id="UP000251995"/>
    </source>
</evidence>
<dbReference type="GO" id="GO:0071555">
    <property type="term" value="P:cell wall organization"/>
    <property type="evidence" value="ECO:0007669"/>
    <property type="project" value="UniProtKB-KW"/>
</dbReference>
<comment type="catalytic activity">
    <reaction evidence="12">
        <text>Preferential cleavage: (Ac)2-L-Lys-D-Ala-|-D-Ala. Also transpeptidation of peptidyl-alanyl moieties that are N-acyl substituents of D-alanine.</text>
        <dbReference type="EC" id="3.4.16.4"/>
    </reaction>
</comment>
<feature type="domain" description="Penicillin-binding protein transpeptidase" evidence="15">
    <location>
        <begin position="338"/>
        <end position="579"/>
    </location>
</feature>
<dbReference type="EMBL" id="CP025198">
    <property type="protein sequence ID" value="AXE40001.1"/>
    <property type="molecule type" value="Genomic_DNA"/>
</dbReference>
<evidence type="ECO:0000256" key="9">
    <source>
        <dbReference type="ARBA" id="ARBA00022984"/>
    </source>
</evidence>
<accession>A0A344UXK3</accession>
<evidence type="ECO:0000256" key="7">
    <source>
        <dbReference type="ARBA" id="ARBA00022801"/>
    </source>
</evidence>
<dbReference type="InterPro" id="IPR001264">
    <property type="entry name" value="Glyco_trans_51"/>
</dbReference>
<dbReference type="GO" id="GO:0006508">
    <property type="term" value="P:proteolysis"/>
    <property type="evidence" value="ECO:0007669"/>
    <property type="project" value="UniProtKB-KW"/>
</dbReference>
<reference evidence="17 18" key="1">
    <citation type="submission" date="2017-12" db="EMBL/GenBank/DDBJ databases">
        <title>The whole genome sequence of the Acidipropionibacterium virtanenii sp. nov. type strain JS278.</title>
        <authorList>
            <person name="Laine P."/>
            <person name="Deptula P."/>
            <person name="Varmanen P."/>
            <person name="Auvinen P."/>
        </authorList>
    </citation>
    <scope>NUCLEOTIDE SEQUENCE [LARGE SCALE GENOMIC DNA]</scope>
    <source>
        <strain evidence="17 18">JS278</strain>
    </source>
</reference>
<proteinExistence type="inferred from homology"/>
<dbReference type="GO" id="GO:0008658">
    <property type="term" value="F:penicillin binding"/>
    <property type="evidence" value="ECO:0007669"/>
    <property type="project" value="InterPro"/>
</dbReference>
<keyword evidence="5" id="KW-0328">Glycosyltransferase</keyword>
<evidence type="ECO:0000256" key="5">
    <source>
        <dbReference type="ARBA" id="ARBA00022676"/>
    </source>
</evidence>
<evidence type="ECO:0000256" key="14">
    <source>
        <dbReference type="SAM" id="MobiDB-lite"/>
    </source>
</evidence>
<dbReference type="AlphaFoldDB" id="A0A344UXK3"/>
<dbReference type="InterPro" id="IPR050396">
    <property type="entry name" value="Glycosyltr_51/Transpeptidase"/>
</dbReference>
<evidence type="ECO:0000256" key="1">
    <source>
        <dbReference type="ARBA" id="ARBA00007090"/>
    </source>
</evidence>
<sequence length="732" mass="78105">MGLFVRRTLFSLLILVLVLAIAAGVGAIIFYNRTSLPDPNKDFQTNTSFIYFNDSKTKLGSLSVQNRQTVSYDQMPKSIKDAAISAENRTFWEDQGISVGGIVRAAWTIARGGEMQGGSTITQQYIKILYLSQDRTMQRKLKELVLAVKMGKQVPKQEILAGYLNTIYFGRGAYGIEAAAKSYFNVPASKLTIAQSAVLASVLNNPALFDPSTGTKARERLLNRYRYVLDGMLEAGNITQAQHDEYYRKLPTFPDVPINNRWAGTNGYLLKMVQNELLDDGFTDSQINGGGLRVTTTFDAAAQKAAVATGQKYKKIAGANAGKNGAKNLHPAIASVKVGTGEVLALYGGDDYIQNTRSWALQARPAASTFKTYAVVAGMRNGFSLKSALNGDTFTPRGDSVPIRNEFSEQYGTVSLQKATEDSINTAFVDMMTQIDNGPSAMVKAANDAGVPKGSGWDLNNRMPLGVAEVSPLDQATGYATIANQGKYVPSHVVAKVTDSSGKTLYTAKTTGKQTIQKDIAHDTTYALENVVNEGTGSAVSNLGYPVAGKTGTNGVGDDITSAWFVAYTRQISTAVMYVAGDSGNADLDPYAAPGDATFFGGTYPARAWADYMSVAMKGLPAKDFPDPDWVNLSGNHYGDTERETMSTSTPTATATSQPTTASSQPTTTATSQPSQQPTTSQPTATIQPTQEQTTSEPTQTQSAAPPNPGGGETSTTTAQKPAAATTTKESD</sequence>
<evidence type="ECO:0000256" key="10">
    <source>
        <dbReference type="ARBA" id="ARBA00023268"/>
    </source>
</evidence>
<dbReference type="SUPFAM" id="SSF53955">
    <property type="entry name" value="Lysozyme-like"/>
    <property type="match status" value="1"/>
</dbReference>
<comment type="similarity">
    <text evidence="2">In the N-terminal section; belongs to the glycosyltransferase 51 family.</text>
</comment>
<evidence type="ECO:0000259" key="16">
    <source>
        <dbReference type="Pfam" id="PF00912"/>
    </source>
</evidence>
<dbReference type="SUPFAM" id="SSF56601">
    <property type="entry name" value="beta-lactamase/transpeptidase-like"/>
    <property type="match status" value="1"/>
</dbReference>